<evidence type="ECO:0000259" key="5">
    <source>
        <dbReference type="Pfam" id="PF00251"/>
    </source>
</evidence>
<dbReference type="PANTHER" id="PTHR43101">
    <property type="entry name" value="BETA-FRUCTOSIDASE"/>
    <property type="match status" value="1"/>
</dbReference>
<dbReference type="SMART" id="SM00640">
    <property type="entry name" value="Glyco_32"/>
    <property type="match status" value="1"/>
</dbReference>
<dbReference type="EC" id="3.2.1.26" evidence="2"/>
<dbReference type="Proteomes" id="UP000247476">
    <property type="component" value="Unassembled WGS sequence"/>
</dbReference>
<dbReference type="InterPro" id="IPR023296">
    <property type="entry name" value="Glyco_hydro_beta-prop_sf"/>
</dbReference>
<reference evidence="6 7" key="1">
    <citation type="submission" date="2018-05" db="EMBL/GenBank/DDBJ databases">
        <title>Paenibacillus flagellatus sp. nov., isolated from selenium mineral soil.</title>
        <authorList>
            <person name="Dai X."/>
        </authorList>
    </citation>
    <scope>NUCLEOTIDE SEQUENCE [LARGE SCALE GENOMIC DNA]</scope>
    <source>
        <strain evidence="6 7">DXL2</strain>
    </source>
</reference>
<evidence type="ECO:0000256" key="3">
    <source>
        <dbReference type="ARBA" id="ARBA00022801"/>
    </source>
</evidence>
<comment type="similarity">
    <text evidence="1">Belongs to the glycosyl hydrolase 32 family.</text>
</comment>
<comment type="caution">
    <text evidence="6">The sequence shown here is derived from an EMBL/GenBank/DDBJ whole genome shotgun (WGS) entry which is preliminary data.</text>
</comment>
<dbReference type="AlphaFoldDB" id="A0A2V5KMA6"/>
<organism evidence="6 7">
    <name type="scientific">Paenibacillus flagellatus</name>
    <dbReference type="NCBI Taxonomy" id="2211139"/>
    <lineage>
        <taxon>Bacteria</taxon>
        <taxon>Bacillati</taxon>
        <taxon>Bacillota</taxon>
        <taxon>Bacilli</taxon>
        <taxon>Bacillales</taxon>
        <taxon>Paenibacillaceae</taxon>
        <taxon>Paenibacillus</taxon>
    </lineage>
</organism>
<evidence type="ECO:0000256" key="4">
    <source>
        <dbReference type="ARBA" id="ARBA00023295"/>
    </source>
</evidence>
<evidence type="ECO:0000256" key="1">
    <source>
        <dbReference type="ARBA" id="ARBA00009902"/>
    </source>
</evidence>
<evidence type="ECO:0000313" key="7">
    <source>
        <dbReference type="Proteomes" id="UP000247476"/>
    </source>
</evidence>
<gene>
    <name evidence="6" type="ORF">DLM86_04545</name>
</gene>
<dbReference type="Gene3D" id="2.60.120.560">
    <property type="entry name" value="Exo-inulinase, domain 1"/>
    <property type="match status" value="1"/>
</dbReference>
<dbReference type="Gene3D" id="2.115.10.20">
    <property type="entry name" value="Glycosyl hydrolase domain, family 43"/>
    <property type="match status" value="1"/>
</dbReference>
<feature type="domain" description="Glycosyl hydrolase family 32 N-terminal" evidence="5">
    <location>
        <begin position="21"/>
        <end position="292"/>
    </location>
</feature>
<dbReference type="InterPro" id="IPR051214">
    <property type="entry name" value="GH32_Enzymes"/>
</dbReference>
<sequence length="468" mass="52764">MRRMRLFYEAAPAGCGDFIPFWHDGAYYLFYLHGRERLDVGLLVTSDWTNVQDKGIVLAKGGDDDQDRSIGTGCIVRRDERFHFYYTGFNPAFKSREGAHEQVLMRAVSDDLVHWTKDADWRLAPGPSSRYRGDEAWRDPHIFRNEEDGRYWMILTTQTREGPAPERASERRTGLGCVALFASDDLDEWEERDPLLATGWYDAPECPDLFRIGDWWYLLFSEYRDLWTMHYRMSRSPRGPWLAPADDALDGKAFYAAKTAFDGERRMLVGWTAGKEGGKDGGKYEWGGCLTVHELGQRPDGTLTMRPPDSIERGFRSAATSAALRAPVETIDAGAGLRYDLLSEMPDLCMISVELEWEPGTAGCGLLLHAAPGLNDGYMLWLEPGRGVLKFDRWLRPWDYPAMERTCALSGTRARLKAIRSGTTIAVYVNDETALSARAYELQGGRFGLFASGGRAAFRNVSIGTPEL</sequence>
<dbReference type="CDD" id="cd08995">
    <property type="entry name" value="GH32_EcAec43-like"/>
    <property type="match status" value="1"/>
</dbReference>
<keyword evidence="4" id="KW-0326">Glycosidase</keyword>
<dbReference type="Pfam" id="PF00251">
    <property type="entry name" value="Glyco_hydro_32N"/>
    <property type="match status" value="1"/>
</dbReference>
<dbReference type="InterPro" id="IPR013148">
    <property type="entry name" value="Glyco_hydro_32_N"/>
</dbReference>
<evidence type="ECO:0000256" key="2">
    <source>
        <dbReference type="ARBA" id="ARBA00012758"/>
    </source>
</evidence>
<keyword evidence="3" id="KW-0378">Hydrolase</keyword>
<evidence type="ECO:0000313" key="6">
    <source>
        <dbReference type="EMBL" id="PYI56260.1"/>
    </source>
</evidence>
<dbReference type="PANTHER" id="PTHR43101:SF1">
    <property type="entry name" value="BETA-FRUCTOSIDASE"/>
    <property type="match status" value="1"/>
</dbReference>
<keyword evidence="7" id="KW-1185">Reference proteome</keyword>
<dbReference type="EMBL" id="QJVJ01000002">
    <property type="protein sequence ID" value="PYI56260.1"/>
    <property type="molecule type" value="Genomic_DNA"/>
</dbReference>
<dbReference type="InterPro" id="IPR001362">
    <property type="entry name" value="Glyco_hydro_32"/>
</dbReference>
<dbReference type="GO" id="GO:0005975">
    <property type="term" value="P:carbohydrate metabolic process"/>
    <property type="evidence" value="ECO:0007669"/>
    <property type="project" value="InterPro"/>
</dbReference>
<accession>A0A2V5KMA6</accession>
<dbReference type="GO" id="GO:0004564">
    <property type="term" value="F:beta-fructofuranosidase activity"/>
    <property type="evidence" value="ECO:0007669"/>
    <property type="project" value="UniProtKB-EC"/>
</dbReference>
<protein>
    <recommendedName>
        <fullName evidence="2">beta-fructofuranosidase</fullName>
        <ecNumber evidence="2">3.2.1.26</ecNumber>
    </recommendedName>
</protein>
<proteinExistence type="inferred from homology"/>
<name>A0A2V5KMA6_9BACL</name>
<dbReference type="SUPFAM" id="SSF75005">
    <property type="entry name" value="Arabinanase/levansucrase/invertase"/>
    <property type="match status" value="1"/>
</dbReference>